<evidence type="ECO:0000256" key="1">
    <source>
        <dbReference type="ARBA" id="ARBA00004127"/>
    </source>
</evidence>
<evidence type="ECO:0000256" key="4">
    <source>
        <dbReference type="ARBA" id="ARBA00023136"/>
    </source>
</evidence>
<feature type="transmembrane region" description="Helical" evidence="5">
    <location>
        <begin position="30"/>
        <end position="51"/>
    </location>
</feature>
<dbReference type="Proteomes" id="UP001642484">
    <property type="component" value="Unassembled WGS sequence"/>
</dbReference>
<comment type="caution">
    <text evidence="7">The sequence shown here is derived from an EMBL/GenBank/DDBJ whole genome shotgun (WGS) entry which is preliminary data.</text>
</comment>
<feature type="transmembrane region" description="Helical" evidence="5">
    <location>
        <begin position="89"/>
        <end position="108"/>
    </location>
</feature>
<name>A0ABP0MH77_9DINO</name>
<accession>A0ABP0MH77</accession>
<gene>
    <name evidence="7" type="ORF">CCMP2556_LOCUS25331</name>
</gene>
<evidence type="ECO:0000313" key="7">
    <source>
        <dbReference type="EMBL" id="CAK9049505.1"/>
    </source>
</evidence>
<keyword evidence="8" id="KW-1185">Reference proteome</keyword>
<dbReference type="Pfam" id="PF02656">
    <property type="entry name" value="DUF202"/>
    <property type="match status" value="1"/>
</dbReference>
<evidence type="ECO:0000256" key="2">
    <source>
        <dbReference type="ARBA" id="ARBA00022692"/>
    </source>
</evidence>
<evidence type="ECO:0000259" key="6">
    <source>
        <dbReference type="Pfam" id="PF02656"/>
    </source>
</evidence>
<feature type="transmembrane region" description="Helical" evidence="5">
    <location>
        <begin position="7"/>
        <end position="24"/>
    </location>
</feature>
<sequence length="111" mass="12423">MSNERTVLRWFRSAVMMLSVSAFLTSTPGFASQINGMLLAAIALLCVFWPWRLFYRRHKLVDWEPSRSMMVKKPLGIGQPATDRAMPQVLGLSLASVLASVIVVHAAFKDE</sequence>
<protein>
    <recommendedName>
        <fullName evidence="6">DUF202 domain-containing protein</fullName>
    </recommendedName>
</protein>
<proteinExistence type="predicted"/>
<dbReference type="EMBL" id="CAXAMN010017002">
    <property type="protein sequence ID" value="CAK9049505.1"/>
    <property type="molecule type" value="Genomic_DNA"/>
</dbReference>
<dbReference type="InterPro" id="IPR003807">
    <property type="entry name" value="DUF202"/>
</dbReference>
<comment type="subcellular location">
    <subcellularLocation>
        <location evidence="1">Endomembrane system</location>
        <topology evidence="1">Multi-pass membrane protein</topology>
    </subcellularLocation>
</comment>
<evidence type="ECO:0000256" key="3">
    <source>
        <dbReference type="ARBA" id="ARBA00022989"/>
    </source>
</evidence>
<keyword evidence="4 5" id="KW-0472">Membrane</keyword>
<feature type="domain" description="DUF202" evidence="6">
    <location>
        <begin position="1"/>
        <end position="59"/>
    </location>
</feature>
<keyword evidence="3 5" id="KW-1133">Transmembrane helix</keyword>
<evidence type="ECO:0000313" key="8">
    <source>
        <dbReference type="Proteomes" id="UP001642484"/>
    </source>
</evidence>
<reference evidence="7 8" key="1">
    <citation type="submission" date="2024-02" db="EMBL/GenBank/DDBJ databases">
        <authorList>
            <person name="Chen Y."/>
            <person name="Shah S."/>
            <person name="Dougan E. K."/>
            <person name="Thang M."/>
            <person name="Chan C."/>
        </authorList>
    </citation>
    <scope>NUCLEOTIDE SEQUENCE [LARGE SCALE GENOMIC DNA]</scope>
</reference>
<keyword evidence="2 5" id="KW-0812">Transmembrane</keyword>
<evidence type="ECO:0000256" key="5">
    <source>
        <dbReference type="SAM" id="Phobius"/>
    </source>
</evidence>
<organism evidence="7 8">
    <name type="scientific">Durusdinium trenchii</name>
    <dbReference type="NCBI Taxonomy" id="1381693"/>
    <lineage>
        <taxon>Eukaryota</taxon>
        <taxon>Sar</taxon>
        <taxon>Alveolata</taxon>
        <taxon>Dinophyceae</taxon>
        <taxon>Suessiales</taxon>
        <taxon>Symbiodiniaceae</taxon>
        <taxon>Durusdinium</taxon>
    </lineage>
</organism>